<dbReference type="SUPFAM" id="SSF51556">
    <property type="entry name" value="Metallo-dependent hydrolases"/>
    <property type="match status" value="1"/>
</dbReference>
<evidence type="ECO:0000259" key="9">
    <source>
        <dbReference type="Pfam" id="PF01979"/>
    </source>
</evidence>
<keyword evidence="4 5" id="KW-0119">Carbohydrate metabolism</keyword>
<comment type="caution">
    <text evidence="10">The sequence shown here is derived from an EMBL/GenBank/DDBJ whole genome shotgun (WGS) entry which is preliminary data.</text>
</comment>
<dbReference type="EC" id="3.5.1.25" evidence="10"/>
<dbReference type="EMBL" id="VRMG01000003">
    <property type="protein sequence ID" value="TXN32488.1"/>
    <property type="molecule type" value="Genomic_DNA"/>
</dbReference>
<evidence type="ECO:0000256" key="8">
    <source>
        <dbReference type="PIRSR" id="PIRSR038994-3"/>
    </source>
</evidence>
<dbReference type="PANTHER" id="PTHR11113">
    <property type="entry name" value="N-ACETYLGLUCOSAMINE-6-PHOSPHATE DEACETYLASE"/>
    <property type="match status" value="1"/>
</dbReference>
<protein>
    <submittedName>
        <fullName evidence="10">N-acetylglucosamine-6-phosphate deacetylase</fullName>
        <ecNumber evidence="10">3.5.1.25</ecNumber>
    </submittedName>
</protein>
<evidence type="ECO:0000256" key="6">
    <source>
        <dbReference type="PIRSR" id="PIRSR038994-1"/>
    </source>
</evidence>
<keyword evidence="2 8" id="KW-0479">Metal-binding</keyword>
<dbReference type="PIRSF" id="PIRSF038994">
    <property type="entry name" value="NagA"/>
    <property type="match status" value="1"/>
</dbReference>
<dbReference type="AlphaFoldDB" id="A0A5C8UVC8"/>
<accession>A0A5C8UVC8</accession>
<feature type="binding site" evidence="7">
    <location>
        <begin position="307"/>
        <end position="309"/>
    </location>
    <ligand>
        <name>substrate</name>
    </ligand>
</feature>
<evidence type="ECO:0000256" key="3">
    <source>
        <dbReference type="ARBA" id="ARBA00022801"/>
    </source>
</evidence>
<name>A0A5C8UVC8_9MICO</name>
<dbReference type="InterPro" id="IPR003764">
    <property type="entry name" value="GlcNAc_6-P_deAcase"/>
</dbReference>
<comment type="similarity">
    <text evidence="1 5">Belongs to the metallo-dependent hydrolases superfamily. NagA family.</text>
</comment>
<evidence type="ECO:0000256" key="7">
    <source>
        <dbReference type="PIRSR" id="PIRSR038994-2"/>
    </source>
</evidence>
<evidence type="ECO:0000256" key="2">
    <source>
        <dbReference type="ARBA" id="ARBA00022723"/>
    </source>
</evidence>
<evidence type="ECO:0000256" key="5">
    <source>
        <dbReference type="PIRNR" id="PIRNR038994"/>
    </source>
</evidence>
<dbReference type="GO" id="GO:0008448">
    <property type="term" value="F:N-acetylglucosamine-6-phosphate deacetylase activity"/>
    <property type="evidence" value="ECO:0007669"/>
    <property type="project" value="UniProtKB-EC"/>
</dbReference>
<dbReference type="Pfam" id="PF01979">
    <property type="entry name" value="Amidohydro_1"/>
    <property type="match status" value="1"/>
</dbReference>
<dbReference type="PANTHER" id="PTHR11113:SF14">
    <property type="entry name" value="N-ACETYLGLUCOSAMINE-6-PHOSPHATE DEACETYLASE"/>
    <property type="match status" value="1"/>
</dbReference>
<dbReference type="CDD" id="cd00854">
    <property type="entry name" value="NagA"/>
    <property type="match status" value="1"/>
</dbReference>
<evidence type="ECO:0000256" key="4">
    <source>
        <dbReference type="ARBA" id="ARBA00023277"/>
    </source>
</evidence>
<gene>
    <name evidence="10" type="primary">nagA</name>
    <name evidence="10" type="ORF">FVP33_02470</name>
</gene>
<feature type="binding site" evidence="7">
    <location>
        <position position="140"/>
    </location>
    <ligand>
        <name>substrate</name>
    </ligand>
</feature>
<comment type="cofactor">
    <cofactor evidence="8">
        <name>a divalent metal cation</name>
        <dbReference type="ChEBI" id="CHEBI:60240"/>
    </cofactor>
    <text evidence="8">Binds 1 divalent metal cation per subunit.</text>
</comment>
<proteinExistence type="inferred from homology"/>
<feature type="binding site" evidence="7">
    <location>
        <position position="227"/>
    </location>
    <ligand>
        <name>substrate</name>
    </ligand>
</feature>
<evidence type="ECO:0000256" key="1">
    <source>
        <dbReference type="ARBA" id="ARBA00010716"/>
    </source>
</evidence>
<feature type="binding site" evidence="7">
    <location>
        <begin position="219"/>
        <end position="220"/>
    </location>
    <ligand>
        <name>substrate</name>
    </ligand>
</feature>
<dbReference type="InterPro" id="IPR032466">
    <property type="entry name" value="Metal_Hydrolase"/>
</dbReference>
<sequence length="387" mass="39761">MNATRIVRADRIVTGQSAWTPGWIAISDGRILDCGEGEPPGERSDLDAEHVTGTVIPGFVDIHAHGAGGFDFGSADEDSARRIAGFHATRGTTSLVASLASAPLDSLEQSIRTLRPLVENGTLAGIHLEGPYLSPQRRGAHDQAMLRSPSMGEIARLVGAGAGAVRMVTIAPELAGAEATVRWLVSNGVTVALGHTDCDAETAREAFGWGASVVTHLFNGMRPLHHRAPGLVGVALVDDRVTIELILDGHHVGAEAAEVARRSAPNRLALVSDAMSATGCGDGDFEIGGSAVRVTGGVAMLADGTSLAGSTTTLADGFDRVLSFPGMTVSEAVRLTSTAASRAIALGQSGIQPGASANLVVLDVASEDESGLSARVSRVMRGGSWLG</sequence>
<dbReference type="Gene3D" id="2.30.40.10">
    <property type="entry name" value="Urease, subunit C, domain 1"/>
    <property type="match status" value="1"/>
</dbReference>
<dbReference type="Gene3D" id="3.20.20.140">
    <property type="entry name" value="Metal-dependent hydrolases"/>
    <property type="match status" value="1"/>
</dbReference>
<keyword evidence="11" id="KW-1185">Reference proteome</keyword>
<feature type="binding site" evidence="8">
    <location>
        <position position="129"/>
    </location>
    <ligand>
        <name>Zn(2+)</name>
        <dbReference type="ChEBI" id="CHEBI:29105"/>
    </ligand>
</feature>
<feature type="binding site" evidence="8">
    <location>
        <position position="216"/>
    </location>
    <ligand>
        <name>Zn(2+)</name>
        <dbReference type="ChEBI" id="CHEBI:29105"/>
    </ligand>
</feature>
<dbReference type="InterPro" id="IPR011059">
    <property type="entry name" value="Metal-dep_hydrolase_composite"/>
</dbReference>
<keyword evidence="3 5" id="KW-0378">Hydrolase</keyword>
<evidence type="ECO:0000313" key="11">
    <source>
        <dbReference type="Proteomes" id="UP000321379"/>
    </source>
</evidence>
<evidence type="ECO:0000313" key="10">
    <source>
        <dbReference type="EMBL" id="TXN32488.1"/>
    </source>
</evidence>
<dbReference type="NCBIfam" id="TIGR00221">
    <property type="entry name" value="nagA"/>
    <property type="match status" value="1"/>
</dbReference>
<dbReference type="GO" id="GO:0046872">
    <property type="term" value="F:metal ion binding"/>
    <property type="evidence" value="ECO:0007669"/>
    <property type="project" value="UniProtKB-KW"/>
</dbReference>
<reference evidence="10 11" key="1">
    <citation type="submission" date="2019-08" db="EMBL/GenBank/DDBJ databases">
        <title>Bacterial whole genome sequence for Glaciihabitans sp. CHu50b-6-2.</title>
        <authorList>
            <person name="Jin L."/>
        </authorList>
    </citation>
    <scope>NUCLEOTIDE SEQUENCE [LARGE SCALE GENOMIC DNA]</scope>
    <source>
        <strain evidence="10 11">CHu50b-6-2</strain>
    </source>
</reference>
<dbReference type="GO" id="GO:0006046">
    <property type="term" value="P:N-acetylglucosamine catabolic process"/>
    <property type="evidence" value="ECO:0007669"/>
    <property type="project" value="TreeGrafter"/>
</dbReference>
<feature type="binding site" evidence="7">
    <location>
        <position position="251"/>
    </location>
    <ligand>
        <name>substrate</name>
    </ligand>
</feature>
<dbReference type="InterPro" id="IPR006680">
    <property type="entry name" value="Amidohydro-rel"/>
</dbReference>
<dbReference type="SUPFAM" id="SSF51338">
    <property type="entry name" value="Composite domain of metallo-dependent hydrolases"/>
    <property type="match status" value="1"/>
</dbReference>
<feature type="binding site" evidence="8">
    <location>
        <position position="195"/>
    </location>
    <ligand>
        <name>Zn(2+)</name>
        <dbReference type="ChEBI" id="CHEBI:29105"/>
    </ligand>
</feature>
<organism evidence="10 11">
    <name type="scientific">Lacisediminihabitans profunda</name>
    <dbReference type="NCBI Taxonomy" id="2594790"/>
    <lineage>
        <taxon>Bacteria</taxon>
        <taxon>Bacillati</taxon>
        <taxon>Actinomycetota</taxon>
        <taxon>Actinomycetes</taxon>
        <taxon>Micrococcales</taxon>
        <taxon>Microbacteriaceae</taxon>
        <taxon>Lacisediminihabitans</taxon>
    </lineage>
</organism>
<feature type="domain" description="Amidohydrolase-related" evidence="9">
    <location>
        <begin position="54"/>
        <end position="383"/>
    </location>
</feature>
<dbReference type="Proteomes" id="UP000321379">
    <property type="component" value="Unassembled WGS sequence"/>
</dbReference>
<feature type="active site" description="Proton donor/acceptor" evidence="6">
    <location>
        <position position="273"/>
    </location>
</feature>